<dbReference type="Proteomes" id="UP001075354">
    <property type="component" value="Chromosome 4"/>
</dbReference>
<keyword evidence="1" id="KW-0732">Signal</keyword>
<dbReference type="EMBL" id="JAPTSV010000004">
    <property type="protein sequence ID" value="KAJ1528500.1"/>
    <property type="molecule type" value="Genomic_DNA"/>
</dbReference>
<organism evidence="2 3">
    <name type="scientific">Megalurothrips usitatus</name>
    <name type="common">bean blossom thrips</name>
    <dbReference type="NCBI Taxonomy" id="439358"/>
    <lineage>
        <taxon>Eukaryota</taxon>
        <taxon>Metazoa</taxon>
        <taxon>Ecdysozoa</taxon>
        <taxon>Arthropoda</taxon>
        <taxon>Hexapoda</taxon>
        <taxon>Insecta</taxon>
        <taxon>Pterygota</taxon>
        <taxon>Neoptera</taxon>
        <taxon>Paraneoptera</taxon>
        <taxon>Thysanoptera</taxon>
        <taxon>Terebrantia</taxon>
        <taxon>Thripoidea</taxon>
        <taxon>Thripidae</taxon>
        <taxon>Megalurothrips</taxon>
    </lineage>
</organism>
<feature type="chain" id="PRO_5043664308" evidence="1">
    <location>
        <begin position="19"/>
        <end position="193"/>
    </location>
</feature>
<evidence type="ECO:0000313" key="3">
    <source>
        <dbReference type="Proteomes" id="UP001075354"/>
    </source>
</evidence>
<comment type="caution">
    <text evidence="2">The sequence shown here is derived from an EMBL/GenBank/DDBJ whole genome shotgun (WGS) entry which is preliminary data.</text>
</comment>
<proteinExistence type="predicted"/>
<dbReference type="AlphaFoldDB" id="A0AAV7XQD2"/>
<sequence length="193" mass="19296">MDARVVLVLACLACLAGAAEDAADADKKTNDFKNLLGEHPEMGVFLDKDAPLSSASMTRPSRQTGYANGYGYGRGGGWGSGWGGNGYGGSGWGGNGYGGGWGGSGYRGSGWGGNGYGGSGWGGSGGYGGYGRGYGGFGGYGGPQGPPSTIRPDGFGFMMIDEPGAAGYQSFFPGGQAKQVHYGVSRYAPGFGG</sequence>
<evidence type="ECO:0000313" key="2">
    <source>
        <dbReference type="EMBL" id="KAJ1528500.1"/>
    </source>
</evidence>
<feature type="signal peptide" evidence="1">
    <location>
        <begin position="1"/>
        <end position="18"/>
    </location>
</feature>
<gene>
    <name evidence="2" type="ORF">ONE63_006907</name>
</gene>
<reference evidence="2" key="1">
    <citation type="submission" date="2022-12" db="EMBL/GenBank/DDBJ databases">
        <title>Chromosome-level genome assembly of the bean flower thrips Megalurothrips usitatus.</title>
        <authorList>
            <person name="Ma L."/>
            <person name="Liu Q."/>
            <person name="Li H."/>
            <person name="Cai W."/>
        </authorList>
    </citation>
    <scope>NUCLEOTIDE SEQUENCE</scope>
    <source>
        <strain evidence="2">Cailab_2022a</strain>
    </source>
</reference>
<accession>A0AAV7XQD2</accession>
<evidence type="ECO:0000256" key="1">
    <source>
        <dbReference type="SAM" id="SignalP"/>
    </source>
</evidence>
<protein>
    <submittedName>
        <fullName evidence="2">Uncharacterized protein</fullName>
    </submittedName>
</protein>
<keyword evidence="3" id="KW-1185">Reference proteome</keyword>
<name>A0AAV7XQD2_9NEOP</name>